<keyword evidence="2" id="KW-1185">Reference proteome</keyword>
<protein>
    <submittedName>
        <fullName evidence="1">Uncharacterized protein</fullName>
    </submittedName>
</protein>
<name>A0A9P8PG59_9ASCO</name>
<proteinExistence type="predicted"/>
<reference evidence="1" key="2">
    <citation type="submission" date="2021-01" db="EMBL/GenBank/DDBJ databases">
        <authorList>
            <person name="Schikora-Tamarit M.A."/>
        </authorList>
    </citation>
    <scope>NUCLEOTIDE SEQUENCE</scope>
    <source>
        <strain evidence="1">CBS6075</strain>
    </source>
</reference>
<evidence type="ECO:0000313" key="1">
    <source>
        <dbReference type="EMBL" id="KAH3670649.1"/>
    </source>
</evidence>
<evidence type="ECO:0000313" key="2">
    <source>
        <dbReference type="Proteomes" id="UP000769157"/>
    </source>
</evidence>
<dbReference type="EMBL" id="JAEUBE010000087">
    <property type="protein sequence ID" value="KAH3670649.1"/>
    <property type="molecule type" value="Genomic_DNA"/>
</dbReference>
<dbReference type="RefSeq" id="XP_046064074.1">
    <property type="nucleotide sequence ID" value="XM_046201896.1"/>
</dbReference>
<accession>A0A9P8PG59</accession>
<dbReference type="AlphaFoldDB" id="A0A9P8PG59"/>
<dbReference type="GeneID" id="70233132"/>
<gene>
    <name evidence="1" type="ORF">OGAPHI_001164</name>
</gene>
<reference evidence="1" key="1">
    <citation type="journal article" date="2021" name="Open Biol.">
        <title>Shared evolutionary footprints suggest mitochondrial oxidative damage underlies multiple complex I losses in fungi.</title>
        <authorList>
            <person name="Schikora-Tamarit M.A."/>
            <person name="Marcet-Houben M."/>
            <person name="Nosek J."/>
            <person name="Gabaldon T."/>
        </authorList>
    </citation>
    <scope>NUCLEOTIDE SEQUENCE</scope>
    <source>
        <strain evidence="1">CBS6075</strain>
    </source>
</reference>
<sequence length="133" mass="14560">MVSALIHSADKTRLDEASGKYLGMYTFLRNSGSFWIYDEISSPLRFSISKFTSSVIFLVTYLTVGVNGMSNTHSQTFITNRYVARSTHICFVTASCWILTATSSPVNSFALCTCATDALATGVLSKDSNNRSL</sequence>
<comment type="caution">
    <text evidence="1">The sequence shown here is derived from an EMBL/GenBank/DDBJ whole genome shotgun (WGS) entry which is preliminary data.</text>
</comment>
<organism evidence="1 2">
    <name type="scientific">Ogataea philodendri</name>
    <dbReference type="NCBI Taxonomy" id="1378263"/>
    <lineage>
        <taxon>Eukaryota</taxon>
        <taxon>Fungi</taxon>
        <taxon>Dikarya</taxon>
        <taxon>Ascomycota</taxon>
        <taxon>Saccharomycotina</taxon>
        <taxon>Pichiomycetes</taxon>
        <taxon>Pichiales</taxon>
        <taxon>Pichiaceae</taxon>
        <taxon>Ogataea</taxon>
    </lineage>
</organism>
<dbReference type="Proteomes" id="UP000769157">
    <property type="component" value="Unassembled WGS sequence"/>
</dbReference>